<dbReference type="InterPro" id="IPR008775">
    <property type="entry name" value="Phytyl_CoA_dOase-like"/>
</dbReference>
<dbReference type="PANTHER" id="PTHR20883:SF48">
    <property type="entry name" value="ECTOINE DIOXYGENASE"/>
    <property type="match status" value="1"/>
</dbReference>
<evidence type="ECO:0000313" key="4">
    <source>
        <dbReference type="Proteomes" id="UP000592820"/>
    </source>
</evidence>
<reference evidence="2 4" key="2">
    <citation type="submission" date="2020-08" db="EMBL/GenBank/DDBJ databases">
        <title>Genomic Encyclopedia of Type Strains, Phase IV (KMG-V): Genome sequencing to study the core and pangenomes of soil and plant-associated prokaryotes.</title>
        <authorList>
            <person name="Whitman W."/>
        </authorList>
    </citation>
    <scope>NUCLEOTIDE SEQUENCE [LARGE SCALE GENOMIC DNA]</scope>
    <source>
        <strain evidence="2 4">JPY162</strain>
    </source>
</reference>
<proteinExistence type="predicted"/>
<dbReference type="SUPFAM" id="SSF51197">
    <property type="entry name" value="Clavaminate synthase-like"/>
    <property type="match status" value="1"/>
</dbReference>
<protein>
    <submittedName>
        <fullName evidence="2 3">Phytanoyl-CoA dioxygenase</fullName>
    </submittedName>
</protein>
<comment type="cofactor">
    <cofactor evidence="1">
        <name>Fe(2+)</name>
        <dbReference type="ChEBI" id="CHEBI:29033"/>
    </cofactor>
</comment>
<dbReference type="GO" id="GO:0005506">
    <property type="term" value="F:iron ion binding"/>
    <property type="evidence" value="ECO:0007669"/>
    <property type="project" value="UniProtKB-ARBA"/>
</dbReference>
<evidence type="ECO:0000313" key="2">
    <source>
        <dbReference type="EMBL" id="MBB5400571.1"/>
    </source>
</evidence>
<evidence type="ECO:0000313" key="3">
    <source>
        <dbReference type="EMBL" id="NVI07549.1"/>
    </source>
</evidence>
<dbReference type="Proteomes" id="UP000821598">
    <property type="component" value="Unassembled WGS sequence"/>
</dbReference>
<dbReference type="Pfam" id="PF05721">
    <property type="entry name" value="PhyH"/>
    <property type="match status" value="1"/>
</dbReference>
<dbReference type="EMBL" id="VOMC01000035">
    <property type="protein sequence ID" value="NVI07549.1"/>
    <property type="molecule type" value="Genomic_DNA"/>
</dbReference>
<evidence type="ECO:0000256" key="1">
    <source>
        <dbReference type="ARBA" id="ARBA00001954"/>
    </source>
</evidence>
<dbReference type="Gene3D" id="2.60.120.620">
    <property type="entry name" value="q2cbj1_9rhob like domain"/>
    <property type="match status" value="1"/>
</dbReference>
<dbReference type="PANTHER" id="PTHR20883">
    <property type="entry name" value="PHYTANOYL-COA DIOXYGENASE DOMAIN CONTAINING 1"/>
    <property type="match status" value="1"/>
</dbReference>
<dbReference type="RefSeq" id="WP_176368584.1">
    <property type="nucleotide sequence ID" value="NZ_JACHDE010000003.1"/>
</dbReference>
<accession>A0A7W8L7E6</accession>
<keyword evidence="5" id="KW-1185">Reference proteome</keyword>
<sequence>MFVERTVPTARYGITEQIQGTSEAELAAESLRNVGYAVLDAGYDAAGLQALQAEFERVRHAYIDHFGEERLRRLNEFHTVRSPLTLDSRSFLDLALNTALLDTLRCTITGTFILNQQNALVNPPGEAYSQAAWHRDLPYQHFVASRPIAINALFCVDDFTSQNGATFILPASHKSEKFPSDEYVRRNALQVEAKAGSFILLDCMLYHCGGINSSPLQRRAVNHVFTIPYLKQQINIPANLASAALTPRDQAILGFGHQEPASVDAYFAQRESRR</sequence>
<dbReference type="AlphaFoldDB" id="A0A7W8L7E6"/>
<keyword evidence="2" id="KW-0560">Oxidoreductase</keyword>
<evidence type="ECO:0000313" key="5">
    <source>
        <dbReference type="Proteomes" id="UP000821598"/>
    </source>
</evidence>
<organism evidence="2 4">
    <name type="scientific">Paraburkholderia youngii</name>
    <dbReference type="NCBI Taxonomy" id="2782701"/>
    <lineage>
        <taxon>Bacteria</taxon>
        <taxon>Pseudomonadati</taxon>
        <taxon>Pseudomonadota</taxon>
        <taxon>Betaproteobacteria</taxon>
        <taxon>Burkholderiales</taxon>
        <taxon>Burkholderiaceae</taxon>
        <taxon>Paraburkholderia</taxon>
    </lineage>
</organism>
<dbReference type="GO" id="GO:0016706">
    <property type="term" value="F:2-oxoglutarate-dependent dioxygenase activity"/>
    <property type="evidence" value="ECO:0007669"/>
    <property type="project" value="UniProtKB-ARBA"/>
</dbReference>
<comment type="caution">
    <text evidence="2">The sequence shown here is derived from an EMBL/GenBank/DDBJ whole genome shotgun (WGS) entry which is preliminary data.</text>
</comment>
<gene>
    <name evidence="3" type="ORF">FSB64_28085</name>
    <name evidence="2" type="ORF">HDG41_002620</name>
</gene>
<dbReference type="Proteomes" id="UP000592820">
    <property type="component" value="Unassembled WGS sequence"/>
</dbReference>
<reference evidence="3 5" key="1">
    <citation type="submission" date="2019-08" db="EMBL/GenBank/DDBJ databases">
        <title>Paraburkholderia simonii sp. nov. and P. youngii sp. nov. Brazilian and Mexican Mimosa-associated rhizobia.</title>
        <authorList>
            <person name="Mavima L."/>
            <person name="Beukes C.W."/>
            <person name="Palmer M."/>
            <person name="De Meyer S.E."/>
            <person name="James E.K."/>
            <person name="Maluk M."/>
            <person name="Avontuur J.R."/>
            <person name="Chan W.Y."/>
            <person name="Venter S.N."/>
            <person name="Steenkamp E.T."/>
        </authorList>
    </citation>
    <scope>NUCLEOTIDE SEQUENCE [LARGE SCALE GENOMIC DNA]</scope>
    <source>
        <strain evidence="3 5">JPY454</strain>
    </source>
</reference>
<dbReference type="EMBL" id="JACHDE010000003">
    <property type="protein sequence ID" value="MBB5400571.1"/>
    <property type="molecule type" value="Genomic_DNA"/>
</dbReference>
<name>A0A7W8L7E6_9BURK</name>
<keyword evidence="2" id="KW-0223">Dioxygenase</keyword>